<sequence>MDAKNEGANVDGRSAPTLYNALFVGHINNDVGSVSTDDQTSAILRLREGTGGTFGNLIITNVGSSGLFQNDCAGETFTQSLSDVTSNDFLFFSPNNIIFTNGASGVVQVDAQGSCATKNPQFTALDQDPELVQIVRDPSEATLFYDPRPLPGGNAFTAIDDYPEGNTFLDQVNYKGAFSSTDNWLVGLSWLDENARTPANVDGDIVYVTGDVLFDTTWRNDNTYLLTTQVFVQGGAVLTIEAGTTILAYRDDGAGRAPAVIVERGARIEAAGTAAQPITFSSAVSSQNLPATGLWGGLILLGRSVVHGLEAPFQARVEGVDGHFYGGLETNDNSGTLQYVRVWYGGSVIGEDNEINGITFAGVGSGTTVDHIEVAFNLDDGVEFFGGTVDAKYISVLFCGDDGIDTDKGYQGRMQFVYVMTGVSGNHGAEMDGNGAGSSPRSFPQVYNALFVGNEQGFTGSVSTDSTDRAILRLREGTGGMFGNMILVNIDDAGILQNDCSNEVRTQDLSSVSASVLSSRDYLFVSPNTIMDGRGSTYSIEVGCEGLSQARDVDPGLRLMPTDAGEDTAFFDPTTPPSTGTGVATPAFSVVDQVPDDDFFEQRDYMGAFGDSDVWIAGWSLLAESNQIASVDGGGGGGGGDDDDNDDLVIGLAVGLTLFFVILCIMALYSFCRIKQYKAQYENLQLSYDKEQAQPDLEGGV</sequence>
<dbReference type="PANTHER" id="PTHR41339">
    <property type="entry name" value="LIPL48"/>
    <property type="match status" value="1"/>
</dbReference>
<dbReference type="PANTHER" id="PTHR41339:SF1">
    <property type="entry name" value="SECRETED PROTEIN"/>
    <property type="match status" value="1"/>
</dbReference>
<dbReference type="AlphaFoldDB" id="A0A7R9U5F4"/>
<reference evidence="2" key="1">
    <citation type="submission" date="2021-01" db="EMBL/GenBank/DDBJ databases">
        <authorList>
            <person name="Corre E."/>
            <person name="Pelletier E."/>
            <person name="Niang G."/>
            <person name="Scheremetjew M."/>
            <person name="Finn R."/>
            <person name="Kale V."/>
            <person name="Holt S."/>
            <person name="Cochrane G."/>
            <person name="Meng A."/>
            <person name="Brown T."/>
            <person name="Cohen L."/>
        </authorList>
    </citation>
    <scope>NUCLEOTIDE SEQUENCE</scope>
    <source>
        <strain evidence="2">CCMP2078</strain>
    </source>
</reference>
<accession>A0A7R9U5F4</accession>
<proteinExistence type="predicted"/>
<keyword evidence="1" id="KW-1133">Transmembrane helix</keyword>
<keyword evidence="1" id="KW-0472">Membrane</keyword>
<gene>
    <name evidence="2" type="ORF">PPYR1160_LOCUS4593</name>
</gene>
<dbReference type="EMBL" id="HBEA01005994">
    <property type="protein sequence ID" value="CAD8255101.1"/>
    <property type="molecule type" value="Transcribed_RNA"/>
</dbReference>
<evidence type="ECO:0000313" key="2">
    <source>
        <dbReference type="EMBL" id="CAD8255101.1"/>
    </source>
</evidence>
<evidence type="ECO:0000256" key="1">
    <source>
        <dbReference type="SAM" id="Phobius"/>
    </source>
</evidence>
<organism evidence="2">
    <name type="scientific">Pinguiococcus pyrenoidosus</name>
    <dbReference type="NCBI Taxonomy" id="172671"/>
    <lineage>
        <taxon>Eukaryota</taxon>
        <taxon>Sar</taxon>
        <taxon>Stramenopiles</taxon>
        <taxon>Ochrophyta</taxon>
        <taxon>Pinguiophyceae</taxon>
        <taxon>Pinguiochrysidales</taxon>
        <taxon>Pinguiochrysidaceae</taxon>
        <taxon>Pinguiococcus</taxon>
    </lineage>
</organism>
<feature type="transmembrane region" description="Helical" evidence="1">
    <location>
        <begin position="648"/>
        <end position="671"/>
    </location>
</feature>
<name>A0A7R9U5F4_9STRA</name>
<keyword evidence="1" id="KW-0812">Transmembrane</keyword>
<protein>
    <submittedName>
        <fullName evidence="2">Uncharacterized protein</fullName>
    </submittedName>
</protein>